<dbReference type="InterPro" id="IPR019734">
    <property type="entry name" value="TPR_rpt"/>
</dbReference>
<accession>A0ABR3GUF7</accession>
<evidence type="ECO:0000256" key="1">
    <source>
        <dbReference type="ARBA" id="ARBA00008509"/>
    </source>
</evidence>
<evidence type="ECO:0000313" key="7">
    <source>
        <dbReference type="Proteomes" id="UP001447188"/>
    </source>
</evidence>
<feature type="compositionally biased region" description="Basic and acidic residues" evidence="3">
    <location>
        <begin position="339"/>
        <end position="349"/>
    </location>
</feature>
<evidence type="ECO:0000259" key="5">
    <source>
        <dbReference type="PROSITE" id="PS51203"/>
    </source>
</evidence>
<dbReference type="InterPro" id="IPR007052">
    <property type="entry name" value="CS_dom"/>
</dbReference>
<protein>
    <submittedName>
        <fullName evidence="6">Cochaperone protein</fullName>
    </submittedName>
</protein>
<dbReference type="InterPro" id="IPR007699">
    <property type="entry name" value="SGS_dom"/>
</dbReference>
<keyword evidence="7" id="KW-1185">Reference proteome</keyword>
<feature type="domain" description="SGS" evidence="4">
    <location>
        <begin position="313"/>
        <end position="425"/>
    </location>
</feature>
<feature type="compositionally biased region" description="Acidic residues" evidence="3">
    <location>
        <begin position="350"/>
        <end position="363"/>
    </location>
</feature>
<evidence type="ECO:0000256" key="3">
    <source>
        <dbReference type="SAM" id="MobiDB-lite"/>
    </source>
</evidence>
<evidence type="ECO:0000259" key="4">
    <source>
        <dbReference type="PROSITE" id="PS51048"/>
    </source>
</evidence>
<dbReference type="InterPro" id="IPR044563">
    <property type="entry name" value="Sgt1-like"/>
</dbReference>
<dbReference type="PROSITE" id="PS51203">
    <property type="entry name" value="CS"/>
    <property type="match status" value="1"/>
</dbReference>
<evidence type="ECO:0000313" key="6">
    <source>
        <dbReference type="EMBL" id="KAL0639534.1"/>
    </source>
</evidence>
<keyword evidence="2" id="KW-0802">TPR repeat</keyword>
<gene>
    <name evidence="6" type="primary">SGT1</name>
    <name evidence="6" type="ORF">Q9L58_001360</name>
</gene>
<dbReference type="Pfam" id="PF04969">
    <property type="entry name" value="CS"/>
    <property type="match status" value="1"/>
</dbReference>
<dbReference type="InterPro" id="IPR011990">
    <property type="entry name" value="TPR-like_helical_dom_sf"/>
</dbReference>
<dbReference type="PANTHER" id="PTHR45862">
    <property type="entry name" value="PROTEIN SGT1 HOMOLOG"/>
    <property type="match status" value="1"/>
</dbReference>
<dbReference type="PROSITE" id="PS51048">
    <property type="entry name" value="SGS"/>
    <property type="match status" value="1"/>
</dbReference>
<dbReference type="Proteomes" id="UP001447188">
    <property type="component" value="Unassembled WGS sequence"/>
</dbReference>
<dbReference type="Gene3D" id="2.60.40.790">
    <property type="match status" value="1"/>
</dbReference>
<dbReference type="EMBL" id="JBBBZM010000010">
    <property type="protein sequence ID" value="KAL0639534.1"/>
    <property type="molecule type" value="Genomic_DNA"/>
</dbReference>
<name>A0ABR3GUF7_9PEZI</name>
<organism evidence="6 7">
    <name type="scientific">Discina gigas</name>
    <dbReference type="NCBI Taxonomy" id="1032678"/>
    <lineage>
        <taxon>Eukaryota</taxon>
        <taxon>Fungi</taxon>
        <taxon>Dikarya</taxon>
        <taxon>Ascomycota</taxon>
        <taxon>Pezizomycotina</taxon>
        <taxon>Pezizomycetes</taxon>
        <taxon>Pezizales</taxon>
        <taxon>Discinaceae</taxon>
        <taxon>Discina</taxon>
    </lineage>
</organism>
<dbReference type="Gene3D" id="1.25.40.10">
    <property type="entry name" value="Tetratricopeptide repeat domain"/>
    <property type="match status" value="1"/>
</dbReference>
<reference evidence="6 7" key="1">
    <citation type="submission" date="2024-02" db="EMBL/GenBank/DDBJ databases">
        <title>Discinaceae phylogenomics.</title>
        <authorList>
            <person name="Dirks A.C."/>
            <person name="James T.Y."/>
        </authorList>
    </citation>
    <scope>NUCLEOTIDE SEQUENCE [LARGE SCALE GENOMIC DNA]</scope>
    <source>
        <strain evidence="6 7">ACD0624</strain>
    </source>
</reference>
<dbReference type="SMART" id="SM00028">
    <property type="entry name" value="TPR"/>
    <property type="match status" value="3"/>
</dbReference>
<dbReference type="SUPFAM" id="SSF49764">
    <property type="entry name" value="HSP20-like chaperones"/>
    <property type="match status" value="1"/>
</dbReference>
<dbReference type="CDD" id="cd06466">
    <property type="entry name" value="p23_CS_SGT1_like"/>
    <property type="match status" value="1"/>
</dbReference>
<evidence type="ECO:0000256" key="2">
    <source>
        <dbReference type="PROSITE-ProRule" id="PRU00339"/>
    </source>
</evidence>
<proteinExistence type="inferred from homology"/>
<feature type="compositionally biased region" description="Polar residues" evidence="3">
    <location>
        <begin position="292"/>
        <end position="305"/>
    </location>
</feature>
<comment type="similarity">
    <text evidence="1">Belongs to the SGT1 family.</text>
</comment>
<feature type="region of interest" description="Disordered" evidence="3">
    <location>
        <begin position="402"/>
        <end position="425"/>
    </location>
</feature>
<comment type="caution">
    <text evidence="6">The sequence shown here is derived from an EMBL/GenBank/DDBJ whole genome shotgun (WGS) entry which is preliminary data.</text>
</comment>
<dbReference type="InterPro" id="IPR008978">
    <property type="entry name" value="HSP20-like_chaperone"/>
</dbReference>
<dbReference type="PROSITE" id="PS50005">
    <property type="entry name" value="TPR"/>
    <property type="match status" value="1"/>
</dbReference>
<feature type="region of interest" description="Disordered" evidence="3">
    <location>
        <begin position="275"/>
        <end position="367"/>
    </location>
</feature>
<feature type="domain" description="CS" evidence="5">
    <location>
        <begin position="190"/>
        <end position="281"/>
    </location>
</feature>
<dbReference type="SUPFAM" id="SSF48452">
    <property type="entry name" value="TPR-like"/>
    <property type="match status" value="1"/>
</dbReference>
<sequence>MPSPATLADQGSKALNSQNYAQAIDLYTQALQQTPESPDYYLKRSTAYQRSSNYSLALRDAELAVVLAHKRGKRELIGNAQLRRGISLLMEGKLGDAGFCFNEAEKKAANEKDKNLIGVWKSKLNMQLAKVDEDDVTREVTIKEIPDVKLPKTVAPVIETKKESNAVPQEAALPPPPPLPLISEGVITPPSKIRHEWYQTATHVVLTIYVKGVPKDKASVDIKEKSLSISFPLPSSNEFTFDLDPLYHPINATESTFSILSTKIEVKLLKQKPGQKWPDLEAPDTGEALEAPSSTTSPDAATISEQPKIDQPVYPTSSKSGPKDWDKLANELTARPKKKREDVDGKPAEGGDDGLEYDSDYEGGDPVNHFFKKLYKDADEDTRRAMMKSYVESNGTALSTNWNEVGKAPVETSPPDGMIAQKWTK</sequence>
<feature type="repeat" description="TPR" evidence="2">
    <location>
        <begin position="4"/>
        <end position="37"/>
    </location>
</feature>
<dbReference type="Pfam" id="PF05002">
    <property type="entry name" value="SGS"/>
    <property type="match status" value="1"/>
</dbReference>